<sequence length="122" mass="14655">MINSKVFNKDYDIFIDVIDYDLDYEEFHFIVDEETFVLSLTMLNGYELMTKDNSMIEHDSDYELIDQEELHQLHQNLKATSFYRKVKQRAIEQVIKADSEMASIDWNEQELYETELILDDLQ</sequence>
<proteinExistence type="predicted"/>
<protein>
    <submittedName>
        <fullName evidence="2">Uncharacterized protein</fullName>
    </submittedName>
</protein>
<organism evidence="2 5">
    <name type="scientific">Aliivibrio finisterrensis</name>
    <dbReference type="NCBI Taxonomy" id="511998"/>
    <lineage>
        <taxon>Bacteria</taxon>
        <taxon>Pseudomonadati</taxon>
        <taxon>Pseudomonadota</taxon>
        <taxon>Gammaproteobacteria</taxon>
        <taxon>Vibrionales</taxon>
        <taxon>Vibrionaceae</taxon>
        <taxon>Aliivibrio</taxon>
    </lineage>
</organism>
<dbReference type="GeneID" id="56274733"/>
<evidence type="ECO:0000313" key="6">
    <source>
        <dbReference type="Proteomes" id="UP000294166"/>
    </source>
</evidence>
<name>A0A4Q5KTG7_9GAMM</name>
<comment type="caution">
    <text evidence="2">The sequence shown here is derived from an EMBL/GenBank/DDBJ whole genome shotgun (WGS) entry which is preliminary data.</text>
</comment>
<evidence type="ECO:0000313" key="4">
    <source>
        <dbReference type="Proteomes" id="UP000293465"/>
    </source>
</evidence>
<dbReference type="EMBL" id="SEZN01000017">
    <property type="protein sequence ID" value="RYU64176.1"/>
    <property type="molecule type" value="Genomic_DNA"/>
</dbReference>
<reference evidence="4 5" key="1">
    <citation type="submission" date="2019-02" db="EMBL/GenBank/DDBJ databases">
        <title>Genome sequences of Aliivibrio finisterrensis strains from farmed Atlantic salmon.</title>
        <authorList>
            <person name="Bowman J.P."/>
        </authorList>
    </citation>
    <scope>NUCLEOTIDE SEQUENCE [LARGE SCALE GENOMIC DNA]</scope>
    <source>
        <strain evidence="3 6">A21</strain>
        <strain evidence="1 4">A32</strain>
        <strain evidence="2 5">A46</strain>
    </source>
</reference>
<gene>
    <name evidence="1" type="ORF">ERW49_06735</name>
    <name evidence="3" type="ORF">ERW53_10710</name>
    <name evidence="2" type="ORF">ERW57_10615</name>
</gene>
<dbReference type="Proteomes" id="UP000294063">
    <property type="component" value="Unassembled WGS sequence"/>
</dbReference>
<dbReference type="Proteomes" id="UP000294166">
    <property type="component" value="Unassembled WGS sequence"/>
</dbReference>
<accession>A0A4Q5KTG7</accession>
<evidence type="ECO:0000313" key="5">
    <source>
        <dbReference type="Proteomes" id="UP000294063"/>
    </source>
</evidence>
<dbReference type="RefSeq" id="WP_130043329.1">
    <property type="nucleotide sequence ID" value="NZ_SEZJ01000005.1"/>
</dbReference>
<dbReference type="EMBL" id="SEZJ01000005">
    <property type="protein sequence ID" value="RYU46824.1"/>
    <property type="molecule type" value="Genomic_DNA"/>
</dbReference>
<evidence type="ECO:0000313" key="1">
    <source>
        <dbReference type="EMBL" id="RYU46824.1"/>
    </source>
</evidence>
<keyword evidence="6" id="KW-1185">Reference proteome</keyword>
<evidence type="ECO:0000313" key="2">
    <source>
        <dbReference type="EMBL" id="RYU51099.1"/>
    </source>
</evidence>
<evidence type="ECO:0000313" key="3">
    <source>
        <dbReference type="EMBL" id="RYU64176.1"/>
    </source>
</evidence>
<dbReference type="AlphaFoldDB" id="A0A4Q5KTG7"/>
<dbReference type="Proteomes" id="UP000293465">
    <property type="component" value="Unassembled WGS sequence"/>
</dbReference>
<dbReference type="EMBL" id="SEZK01000016">
    <property type="protein sequence ID" value="RYU51099.1"/>
    <property type="molecule type" value="Genomic_DNA"/>
</dbReference>